<feature type="transmembrane region" description="Helical" evidence="8">
    <location>
        <begin position="45"/>
        <end position="63"/>
    </location>
</feature>
<dbReference type="PANTHER" id="PTHR13146">
    <property type="match status" value="1"/>
</dbReference>
<dbReference type="GO" id="GO:0016020">
    <property type="term" value="C:membrane"/>
    <property type="evidence" value="ECO:0007669"/>
    <property type="project" value="UniProtKB-SubCell"/>
</dbReference>
<dbReference type="SUPFAM" id="SSF103481">
    <property type="entry name" value="Multidrug resistance efflux transporter EmrE"/>
    <property type="match status" value="1"/>
</dbReference>
<evidence type="ECO:0000256" key="5">
    <source>
        <dbReference type="ARBA" id="ARBA00022989"/>
    </source>
</evidence>
<feature type="signal peptide" evidence="9">
    <location>
        <begin position="1"/>
        <end position="17"/>
    </location>
</feature>
<evidence type="ECO:0008006" key="12">
    <source>
        <dbReference type="Google" id="ProtNLM"/>
    </source>
</evidence>
<protein>
    <recommendedName>
        <fullName evidence="12">EamA domain-containing protein</fullName>
    </recommendedName>
</protein>
<evidence type="ECO:0000256" key="4">
    <source>
        <dbReference type="ARBA" id="ARBA00022692"/>
    </source>
</evidence>
<proteinExistence type="inferred from homology"/>
<dbReference type="InterPro" id="IPR013936">
    <property type="entry name" value="CRT-like"/>
</dbReference>
<evidence type="ECO:0000256" key="7">
    <source>
        <dbReference type="SAM" id="MobiDB-lite"/>
    </source>
</evidence>
<feature type="chain" id="PRO_5005187312" description="EamA domain-containing protein" evidence="9">
    <location>
        <begin position="18"/>
        <end position="479"/>
    </location>
</feature>
<keyword evidence="9" id="KW-0732">Signal</keyword>
<feature type="region of interest" description="Disordered" evidence="7">
    <location>
        <begin position="349"/>
        <end position="377"/>
    </location>
</feature>
<comment type="similarity">
    <text evidence="2">Belongs to the CRT-like transporter family.</text>
</comment>
<keyword evidence="6 8" id="KW-0472">Membrane</keyword>
<dbReference type="InParanoid" id="A0A0G4EGQ0"/>
<keyword evidence="3" id="KW-0813">Transport</keyword>
<keyword evidence="4 8" id="KW-0812">Transmembrane</keyword>
<evidence type="ECO:0000256" key="8">
    <source>
        <dbReference type="SAM" id="Phobius"/>
    </source>
</evidence>
<evidence type="ECO:0000313" key="11">
    <source>
        <dbReference type="Proteomes" id="UP000041254"/>
    </source>
</evidence>
<feature type="transmembrane region" description="Helical" evidence="8">
    <location>
        <begin position="83"/>
        <end position="104"/>
    </location>
</feature>
<feature type="transmembrane region" description="Helical" evidence="8">
    <location>
        <begin position="137"/>
        <end position="158"/>
    </location>
</feature>
<feature type="transmembrane region" description="Helical" evidence="8">
    <location>
        <begin position="170"/>
        <end position="192"/>
    </location>
</feature>
<dbReference type="OMA" id="LIWVIMI"/>
<feature type="compositionally biased region" description="Polar residues" evidence="7">
    <location>
        <begin position="358"/>
        <end position="374"/>
    </location>
</feature>
<dbReference type="Pfam" id="PF08627">
    <property type="entry name" value="CRT-like"/>
    <property type="match status" value="1"/>
</dbReference>
<evidence type="ECO:0000256" key="6">
    <source>
        <dbReference type="ARBA" id="ARBA00023136"/>
    </source>
</evidence>
<name>A0A0G4EGQ0_VITBC</name>
<feature type="transmembrane region" description="Helical" evidence="8">
    <location>
        <begin position="204"/>
        <end position="225"/>
    </location>
</feature>
<dbReference type="Proteomes" id="UP000041254">
    <property type="component" value="Unassembled WGS sequence"/>
</dbReference>
<organism evidence="10 11">
    <name type="scientific">Vitrella brassicaformis (strain CCMP3155)</name>
    <dbReference type="NCBI Taxonomy" id="1169540"/>
    <lineage>
        <taxon>Eukaryota</taxon>
        <taxon>Sar</taxon>
        <taxon>Alveolata</taxon>
        <taxon>Colpodellida</taxon>
        <taxon>Vitrellaceae</taxon>
        <taxon>Vitrella</taxon>
    </lineage>
</organism>
<dbReference type="PhylomeDB" id="A0A0G4EGQ0"/>
<dbReference type="VEuPathDB" id="CryptoDB:Vbra_11852"/>
<feature type="transmembrane region" description="Helical" evidence="8">
    <location>
        <begin position="301"/>
        <end position="318"/>
    </location>
</feature>
<dbReference type="PANTHER" id="PTHR13146:SF0">
    <property type="entry name" value="SOLUTE CARRIER FAMILY 35 MEMBER F6"/>
    <property type="match status" value="1"/>
</dbReference>
<evidence type="ECO:0000256" key="3">
    <source>
        <dbReference type="ARBA" id="ARBA00022448"/>
    </source>
</evidence>
<dbReference type="EMBL" id="CDMY01000227">
    <property type="protein sequence ID" value="CEL95422.1"/>
    <property type="molecule type" value="Genomic_DNA"/>
</dbReference>
<dbReference type="OrthoDB" id="300580at2759"/>
<keyword evidence="5 8" id="KW-1133">Transmembrane helix</keyword>
<evidence type="ECO:0000313" key="10">
    <source>
        <dbReference type="EMBL" id="CEL95422.1"/>
    </source>
</evidence>
<keyword evidence="11" id="KW-1185">Reference proteome</keyword>
<evidence type="ECO:0000256" key="1">
    <source>
        <dbReference type="ARBA" id="ARBA00004141"/>
    </source>
</evidence>
<comment type="subcellular location">
    <subcellularLocation>
        <location evidence="1">Membrane</location>
        <topology evidence="1">Multi-pass membrane protein</topology>
    </subcellularLocation>
</comment>
<dbReference type="STRING" id="1169540.A0A0G4EGQ0"/>
<evidence type="ECO:0000256" key="2">
    <source>
        <dbReference type="ARBA" id="ARBA00006690"/>
    </source>
</evidence>
<feature type="region of interest" description="Disordered" evidence="7">
    <location>
        <begin position="395"/>
        <end position="479"/>
    </location>
</feature>
<feature type="transmembrane region" description="Helical" evidence="8">
    <location>
        <begin position="110"/>
        <end position="128"/>
    </location>
</feature>
<dbReference type="Gene3D" id="1.10.3730.20">
    <property type="match status" value="1"/>
</dbReference>
<dbReference type="AlphaFoldDB" id="A0A0G4EGQ0"/>
<gene>
    <name evidence="10" type="ORF">Vbra_11852</name>
</gene>
<feature type="compositionally biased region" description="Polar residues" evidence="7">
    <location>
        <begin position="463"/>
        <end position="473"/>
    </location>
</feature>
<feature type="transmembrane region" description="Helical" evidence="8">
    <location>
        <begin position="245"/>
        <end position="263"/>
    </location>
</feature>
<accession>A0A0G4EGQ0</accession>
<sequence length="479" mass="52009">MHLYVAMVVMLVSGALNTLVSKYQDNQYAPAGRGQKPTQFDAPFVQTFIMFMGEFSCLLVFLVGRRLDRRRRHIHRPCPKWLFIVPSACDWTASTMVFFSTLIISASAVQMIRGSVVIFTALFSVIFLKRRLFAHHYVGVACVCVGIVLVALTTILYHPPSGSAPPPSGIHPFVGVVVCTCSQMASAALFVIEEKVLSRYQVAPIEAIGLEGMFGCTIGVVLLSVLTPLKVSPTLGALHQITHSLPLLISSVGVIFTIAFFNVTGITVTKRASAVARSTLDCCRTILVWAGELVLGWNTFHWIQLLGFAVMAFGTMLYNRLIRIKFLEGIGEAERLVYEGYSPDAMHNQKQLWPASPSPSTTDVLSGQASNPDSPLTMAKDVSIDYIGDYDFDEPLLSTQNGSREDGGGSPTWRGSHTGSGTFHPPLFPPSAASMPAISINSHTDSHAHSHPHTGQDDDPATPASQLHLSPQIDNGGRK</sequence>
<dbReference type="InterPro" id="IPR037185">
    <property type="entry name" value="EmrE-like"/>
</dbReference>
<reference evidence="10 11" key="1">
    <citation type="submission" date="2014-11" db="EMBL/GenBank/DDBJ databases">
        <authorList>
            <person name="Zhu J."/>
            <person name="Qi W."/>
            <person name="Song R."/>
        </authorList>
    </citation>
    <scope>NUCLEOTIDE SEQUENCE [LARGE SCALE GENOMIC DNA]</scope>
</reference>
<evidence type="ECO:0000256" key="9">
    <source>
        <dbReference type="SAM" id="SignalP"/>
    </source>
</evidence>